<dbReference type="GO" id="GO:0006729">
    <property type="term" value="P:tetrahydrobiopterin biosynthetic process"/>
    <property type="evidence" value="ECO:0007669"/>
    <property type="project" value="InterPro"/>
</dbReference>
<name>A0A2S9KHS8_9BURK</name>
<comment type="caution">
    <text evidence="5">The sequence shown here is derived from an EMBL/GenBank/DDBJ whole genome shotgun (WGS) entry which is preliminary data.</text>
</comment>
<dbReference type="EC" id="4.2.1.96" evidence="4"/>
<dbReference type="SUPFAM" id="SSF55248">
    <property type="entry name" value="PCD-like"/>
    <property type="match status" value="1"/>
</dbReference>
<evidence type="ECO:0000256" key="1">
    <source>
        <dbReference type="ARBA" id="ARBA00001554"/>
    </source>
</evidence>
<dbReference type="Pfam" id="PF01329">
    <property type="entry name" value="Pterin_4a"/>
    <property type="match status" value="1"/>
</dbReference>
<evidence type="ECO:0000256" key="4">
    <source>
        <dbReference type="HAMAP-Rule" id="MF_00434"/>
    </source>
</evidence>
<dbReference type="Proteomes" id="UP000238326">
    <property type="component" value="Unassembled WGS sequence"/>
</dbReference>
<keyword evidence="3 4" id="KW-0456">Lyase</keyword>
<dbReference type="PANTHER" id="PTHR12599:SF0">
    <property type="entry name" value="PTERIN-4-ALPHA-CARBINOLAMINE DEHYDRATASE"/>
    <property type="match status" value="1"/>
</dbReference>
<dbReference type="InterPro" id="IPR036428">
    <property type="entry name" value="PCD_sf"/>
</dbReference>
<gene>
    <name evidence="5" type="ORF">C6P61_02230</name>
</gene>
<protein>
    <recommendedName>
        <fullName evidence="4">Putative pterin-4-alpha-carbinolamine dehydratase</fullName>
        <shortName evidence="4">PHS</shortName>
        <ecNumber evidence="4">4.2.1.96</ecNumber>
    </recommendedName>
    <alternativeName>
        <fullName evidence="4">4-alpha-hydroxy-tetrahydropterin dehydratase</fullName>
    </alternativeName>
    <alternativeName>
        <fullName evidence="4">Pterin carbinolamine dehydratase</fullName>
        <shortName evidence="4">PCD</shortName>
    </alternativeName>
</protein>
<dbReference type="PANTHER" id="PTHR12599">
    <property type="entry name" value="PTERIN-4-ALPHA-CARBINOLAMINE DEHYDRATASE"/>
    <property type="match status" value="1"/>
</dbReference>
<keyword evidence="6" id="KW-1185">Reference proteome</keyword>
<dbReference type="HAMAP" id="MF_00434">
    <property type="entry name" value="Pterin_4_alpha"/>
    <property type="match status" value="1"/>
</dbReference>
<evidence type="ECO:0000313" key="5">
    <source>
        <dbReference type="EMBL" id="PRD69976.1"/>
    </source>
</evidence>
<sequence>MTDELQLPANEELQVLGTEQVRQQLTELELPNWEYDEEEQSITRWLAFRDFGQAFGFMTRVALEAERRQHHPEWFNLYNRVEISFTTHDAGGVTARDLEFAQWVEDVAASSGA</sequence>
<dbReference type="EMBL" id="PVLR01000007">
    <property type="protein sequence ID" value="PRD69976.1"/>
    <property type="molecule type" value="Genomic_DNA"/>
</dbReference>
<organism evidence="5 6">
    <name type="scientific">Malikia spinosa</name>
    <dbReference type="NCBI Taxonomy" id="86180"/>
    <lineage>
        <taxon>Bacteria</taxon>
        <taxon>Pseudomonadati</taxon>
        <taxon>Pseudomonadota</taxon>
        <taxon>Betaproteobacteria</taxon>
        <taxon>Burkholderiales</taxon>
        <taxon>Comamonadaceae</taxon>
        <taxon>Malikia</taxon>
    </lineage>
</organism>
<comment type="catalytic activity">
    <reaction evidence="1 4">
        <text>(4aS,6R)-4a-hydroxy-L-erythro-5,6,7,8-tetrahydrobiopterin = (6R)-L-erythro-6,7-dihydrobiopterin + H2O</text>
        <dbReference type="Rhea" id="RHEA:11920"/>
        <dbReference type="ChEBI" id="CHEBI:15377"/>
        <dbReference type="ChEBI" id="CHEBI:15642"/>
        <dbReference type="ChEBI" id="CHEBI:43120"/>
        <dbReference type="EC" id="4.2.1.96"/>
    </reaction>
</comment>
<evidence type="ECO:0000256" key="2">
    <source>
        <dbReference type="ARBA" id="ARBA00006472"/>
    </source>
</evidence>
<accession>A0A2S9KHS8</accession>
<dbReference type="InterPro" id="IPR001533">
    <property type="entry name" value="Pterin_deHydtase"/>
</dbReference>
<proteinExistence type="inferred from homology"/>
<dbReference type="NCBIfam" id="NF002018">
    <property type="entry name" value="PRK00823.1-3"/>
    <property type="match status" value="1"/>
</dbReference>
<dbReference type="Gene3D" id="3.30.1360.20">
    <property type="entry name" value="Transcriptional coactivator/pterin dehydratase"/>
    <property type="match status" value="1"/>
</dbReference>
<dbReference type="RefSeq" id="WP_105728301.1">
    <property type="nucleotide sequence ID" value="NZ_DAIPCI010000006.1"/>
</dbReference>
<evidence type="ECO:0000256" key="3">
    <source>
        <dbReference type="ARBA" id="ARBA00023239"/>
    </source>
</evidence>
<reference evidence="5 6" key="1">
    <citation type="submission" date="2018-03" db="EMBL/GenBank/DDBJ databases">
        <title>Comparative genomics illustrates the genes involved in a hyperalkaliphilic mechanisms of Serpentinomonas isolated from highly-alkaline calcium-rich serpentinized springs.</title>
        <authorList>
            <person name="Suzuki S."/>
            <person name="Ishii S."/>
            <person name="Walworth N."/>
            <person name="Bird L."/>
            <person name="Kuenen J.G."/>
            <person name="Nealson K.H."/>
        </authorList>
    </citation>
    <scope>NUCLEOTIDE SEQUENCE [LARGE SCALE GENOMIC DNA]</scope>
    <source>
        <strain evidence="5 6">83</strain>
    </source>
</reference>
<dbReference type="GO" id="GO:0008124">
    <property type="term" value="F:4-alpha-hydroxytetrahydrobiopterin dehydratase activity"/>
    <property type="evidence" value="ECO:0007669"/>
    <property type="project" value="UniProtKB-UniRule"/>
</dbReference>
<dbReference type="OrthoDB" id="9794987at2"/>
<evidence type="ECO:0000313" key="6">
    <source>
        <dbReference type="Proteomes" id="UP000238326"/>
    </source>
</evidence>
<dbReference type="AlphaFoldDB" id="A0A2S9KHS8"/>
<comment type="similarity">
    <text evidence="2 4">Belongs to the pterin-4-alpha-carbinolamine dehydratase family.</text>
</comment>